<dbReference type="Proteomes" id="UP001293593">
    <property type="component" value="Unassembled WGS sequence"/>
</dbReference>
<evidence type="ECO:0000313" key="1">
    <source>
        <dbReference type="EMBL" id="KAK4272316.1"/>
    </source>
</evidence>
<reference evidence="1" key="1">
    <citation type="submission" date="2023-10" db="EMBL/GenBank/DDBJ databases">
        <title>Chromosome-level genome of the transformable northern wattle, Acacia crassicarpa.</title>
        <authorList>
            <person name="Massaro I."/>
            <person name="Sinha N.R."/>
            <person name="Poethig S."/>
            <person name="Leichty A.R."/>
        </authorList>
    </citation>
    <scope>NUCLEOTIDE SEQUENCE</scope>
    <source>
        <strain evidence="1">Acra3RX</strain>
        <tissue evidence="1">Leaf</tissue>
    </source>
</reference>
<protein>
    <submittedName>
        <fullName evidence="1">Uncharacterized protein</fullName>
    </submittedName>
</protein>
<gene>
    <name evidence="1" type="ORF">QN277_020889</name>
</gene>
<name>A0AAE1JKQ9_9FABA</name>
<sequence>MCPLRFVLVFFPALLAGYLAWTTLRFSSELDTFSSYHQSPSKTKHLNFKKMIRNGFWILVDMASGKCLWRN</sequence>
<dbReference type="AlphaFoldDB" id="A0AAE1JKQ9"/>
<organism evidence="1 2">
    <name type="scientific">Acacia crassicarpa</name>
    <name type="common">northern wattle</name>
    <dbReference type="NCBI Taxonomy" id="499986"/>
    <lineage>
        <taxon>Eukaryota</taxon>
        <taxon>Viridiplantae</taxon>
        <taxon>Streptophyta</taxon>
        <taxon>Embryophyta</taxon>
        <taxon>Tracheophyta</taxon>
        <taxon>Spermatophyta</taxon>
        <taxon>Magnoliopsida</taxon>
        <taxon>eudicotyledons</taxon>
        <taxon>Gunneridae</taxon>
        <taxon>Pentapetalae</taxon>
        <taxon>rosids</taxon>
        <taxon>fabids</taxon>
        <taxon>Fabales</taxon>
        <taxon>Fabaceae</taxon>
        <taxon>Caesalpinioideae</taxon>
        <taxon>mimosoid clade</taxon>
        <taxon>Acacieae</taxon>
        <taxon>Acacia</taxon>
    </lineage>
</organism>
<dbReference type="EMBL" id="JAWXYG010000005">
    <property type="protein sequence ID" value="KAK4272316.1"/>
    <property type="molecule type" value="Genomic_DNA"/>
</dbReference>
<evidence type="ECO:0000313" key="2">
    <source>
        <dbReference type="Proteomes" id="UP001293593"/>
    </source>
</evidence>
<keyword evidence="2" id="KW-1185">Reference proteome</keyword>
<dbReference type="PANTHER" id="PTHR34132:SF2">
    <property type="entry name" value="EMB|CAB87627.1-RELATED"/>
    <property type="match status" value="1"/>
</dbReference>
<proteinExistence type="predicted"/>
<dbReference type="PANTHER" id="PTHR34132">
    <property type="entry name" value="EMB|CAB87627.1-RELATED"/>
    <property type="match status" value="1"/>
</dbReference>
<accession>A0AAE1JKQ9</accession>
<comment type="caution">
    <text evidence="1">The sequence shown here is derived from an EMBL/GenBank/DDBJ whole genome shotgun (WGS) entry which is preliminary data.</text>
</comment>